<evidence type="ECO:0000313" key="4">
    <source>
        <dbReference type="Proteomes" id="UP000006727"/>
    </source>
</evidence>
<name>A0A2K1IG39_PHYPA</name>
<evidence type="ECO:0000256" key="1">
    <source>
        <dbReference type="SAM" id="SignalP"/>
    </source>
</evidence>
<feature type="chain" id="PRO_5036318880" description="Secreted protein" evidence="1">
    <location>
        <begin position="22"/>
        <end position="151"/>
    </location>
</feature>
<evidence type="ECO:0008006" key="5">
    <source>
        <dbReference type="Google" id="ProtNLM"/>
    </source>
</evidence>
<evidence type="ECO:0000313" key="3">
    <source>
        <dbReference type="EnsemblPlants" id="Pp3c24_9230V3.1"/>
    </source>
</evidence>
<protein>
    <recommendedName>
        <fullName evidence="5">Secreted protein</fullName>
    </recommendedName>
</protein>
<keyword evidence="4" id="KW-1185">Reference proteome</keyword>
<dbReference type="Gramene" id="Pp3c24_9230V3.1">
    <property type="protein sequence ID" value="Pp3c24_9230V3.1"/>
    <property type="gene ID" value="Pp3c24_9230"/>
</dbReference>
<reference evidence="2 4" key="1">
    <citation type="journal article" date="2008" name="Science">
        <title>The Physcomitrella genome reveals evolutionary insights into the conquest of land by plants.</title>
        <authorList>
            <person name="Rensing S."/>
            <person name="Lang D."/>
            <person name="Zimmer A."/>
            <person name="Terry A."/>
            <person name="Salamov A."/>
            <person name="Shapiro H."/>
            <person name="Nishiyama T."/>
            <person name="Perroud P.-F."/>
            <person name="Lindquist E."/>
            <person name="Kamisugi Y."/>
            <person name="Tanahashi T."/>
            <person name="Sakakibara K."/>
            <person name="Fujita T."/>
            <person name="Oishi K."/>
            <person name="Shin-I T."/>
            <person name="Kuroki Y."/>
            <person name="Toyoda A."/>
            <person name="Suzuki Y."/>
            <person name="Hashimoto A."/>
            <person name="Yamaguchi K."/>
            <person name="Sugano A."/>
            <person name="Kohara Y."/>
            <person name="Fujiyama A."/>
            <person name="Anterola A."/>
            <person name="Aoki S."/>
            <person name="Ashton N."/>
            <person name="Barbazuk W.B."/>
            <person name="Barker E."/>
            <person name="Bennetzen J."/>
            <person name="Bezanilla M."/>
            <person name="Blankenship R."/>
            <person name="Cho S.H."/>
            <person name="Dutcher S."/>
            <person name="Estelle M."/>
            <person name="Fawcett J.A."/>
            <person name="Gundlach H."/>
            <person name="Hanada K."/>
            <person name="Heyl A."/>
            <person name="Hicks K.A."/>
            <person name="Hugh J."/>
            <person name="Lohr M."/>
            <person name="Mayer K."/>
            <person name="Melkozernov A."/>
            <person name="Murata T."/>
            <person name="Nelson D."/>
            <person name="Pils B."/>
            <person name="Prigge M."/>
            <person name="Reiss B."/>
            <person name="Renner T."/>
            <person name="Rombauts S."/>
            <person name="Rushton P."/>
            <person name="Sanderfoot A."/>
            <person name="Schween G."/>
            <person name="Shiu S.-H."/>
            <person name="Stueber K."/>
            <person name="Theodoulou F.L."/>
            <person name="Tu H."/>
            <person name="Van de Peer Y."/>
            <person name="Verrier P.J."/>
            <person name="Waters E."/>
            <person name="Wood A."/>
            <person name="Yang L."/>
            <person name="Cove D."/>
            <person name="Cuming A."/>
            <person name="Hasebe M."/>
            <person name="Lucas S."/>
            <person name="Mishler D.B."/>
            <person name="Reski R."/>
            <person name="Grigoriev I."/>
            <person name="Quatrano R.S."/>
            <person name="Boore J.L."/>
        </authorList>
    </citation>
    <scope>NUCLEOTIDE SEQUENCE [LARGE SCALE GENOMIC DNA]</scope>
    <source>
        <strain evidence="3 4">cv. Gransden 2004</strain>
    </source>
</reference>
<dbReference type="InParanoid" id="A0A2K1IG39"/>
<reference evidence="3" key="3">
    <citation type="submission" date="2020-12" db="UniProtKB">
        <authorList>
            <consortium name="EnsemblPlants"/>
        </authorList>
    </citation>
    <scope>IDENTIFICATION</scope>
</reference>
<evidence type="ECO:0000313" key="2">
    <source>
        <dbReference type="EMBL" id="PNR28240.1"/>
    </source>
</evidence>
<keyword evidence="1" id="KW-0732">Signal</keyword>
<reference evidence="2 4" key="2">
    <citation type="journal article" date="2018" name="Plant J.">
        <title>The Physcomitrella patens chromosome-scale assembly reveals moss genome structure and evolution.</title>
        <authorList>
            <person name="Lang D."/>
            <person name="Ullrich K.K."/>
            <person name="Murat F."/>
            <person name="Fuchs J."/>
            <person name="Jenkins J."/>
            <person name="Haas F.B."/>
            <person name="Piednoel M."/>
            <person name="Gundlach H."/>
            <person name="Van Bel M."/>
            <person name="Meyberg R."/>
            <person name="Vives C."/>
            <person name="Morata J."/>
            <person name="Symeonidi A."/>
            <person name="Hiss M."/>
            <person name="Muchero W."/>
            <person name="Kamisugi Y."/>
            <person name="Saleh O."/>
            <person name="Blanc G."/>
            <person name="Decker E.L."/>
            <person name="van Gessel N."/>
            <person name="Grimwood J."/>
            <person name="Hayes R.D."/>
            <person name="Graham S.W."/>
            <person name="Gunter L.E."/>
            <person name="McDaniel S.F."/>
            <person name="Hoernstein S.N.W."/>
            <person name="Larsson A."/>
            <person name="Li F.W."/>
            <person name="Perroud P.F."/>
            <person name="Phillips J."/>
            <person name="Ranjan P."/>
            <person name="Rokshar D.S."/>
            <person name="Rothfels C.J."/>
            <person name="Schneider L."/>
            <person name="Shu S."/>
            <person name="Stevenson D.W."/>
            <person name="Thummler F."/>
            <person name="Tillich M."/>
            <person name="Villarreal Aguilar J.C."/>
            <person name="Widiez T."/>
            <person name="Wong G.K."/>
            <person name="Wymore A."/>
            <person name="Zhang Y."/>
            <person name="Zimmer A.D."/>
            <person name="Quatrano R.S."/>
            <person name="Mayer K.F.X."/>
            <person name="Goodstein D."/>
            <person name="Casacuberta J.M."/>
            <person name="Vandepoele K."/>
            <person name="Reski R."/>
            <person name="Cuming A.C."/>
            <person name="Tuskan G.A."/>
            <person name="Maumus F."/>
            <person name="Salse J."/>
            <person name="Schmutz J."/>
            <person name="Rensing S.A."/>
        </authorList>
    </citation>
    <scope>NUCLEOTIDE SEQUENCE [LARGE SCALE GENOMIC DNA]</scope>
    <source>
        <strain evidence="3 4">cv. Gransden 2004</strain>
    </source>
</reference>
<dbReference type="EnsemblPlants" id="Pp3c24_9230V3.1">
    <property type="protein sequence ID" value="Pp3c24_9230V3.1"/>
    <property type="gene ID" value="Pp3c24_9230"/>
</dbReference>
<gene>
    <name evidence="2" type="ORF">PHYPA_028832</name>
</gene>
<proteinExistence type="predicted"/>
<dbReference type="EMBL" id="ABEU02000024">
    <property type="protein sequence ID" value="PNR28240.1"/>
    <property type="molecule type" value="Genomic_DNA"/>
</dbReference>
<dbReference type="AlphaFoldDB" id="A0A2K1IG39"/>
<feature type="signal peptide" evidence="1">
    <location>
        <begin position="1"/>
        <end position="21"/>
    </location>
</feature>
<organism evidence="2">
    <name type="scientific">Physcomitrium patens</name>
    <name type="common">Spreading-leaved earth moss</name>
    <name type="synonym">Physcomitrella patens</name>
    <dbReference type="NCBI Taxonomy" id="3218"/>
    <lineage>
        <taxon>Eukaryota</taxon>
        <taxon>Viridiplantae</taxon>
        <taxon>Streptophyta</taxon>
        <taxon>Embryophyta</taxon>
        <taxon>Bryophyta</taxon>
        <taxon>Bryophytina</taxon>
        <taxon>Bryopsida</taxon>
        <taxon>Funariidae</taxon>
        <taxon>Funariales</taxon>
        <taxon>Funariaceae</taxon>
        <taxon>Physcomitrium</taxon>
    </lineage>
</organism>
<accession>A0A2K1IG39</accession>
<dbReference type="Proteomes" id="UP000006727">
    <property type="component" value="Chromosome 24"/>
</dbReference>
<sequence>MPSGLLHLVLYLMSYQLGVYKNHTPSPSGYTKCTPYFSTLQHTCKLNMRPIMTTTNLAFNHRLIIHCFVSTLQGSLWETGDDWRWTCNLNRGLKPNQAATHKHRNHHPSTPIHDFILKQNTEFLMQSFALECMKKARCRKHAFVHALVSPP</sequence>